<feature type="compositionally biased region" description="Low complexity" evidence="1">
    <location>
        <begin position="266"/>
        <end position="284"/>
    </location>
</feature>
<organism evidence="3 4">
    <name type="scientific">Hallerella succinigenes</name>
    <dbReference type="NCBI Taxonomy" id="1896222"/>
    <lineage>
        <taxon>Bacteria</taxon>
        <taxon>Pseudomonadati</taxon>
        <taxon>Fibrobacterota</taxon>
        <taxon>Fibrobacteria</taxon>
        <taxon>Fibrobacterales</taxon>
        <taxon>Fibrobacteraceae</taxon>
        <taxon>Hallerella</taxon>
    </lineage>
</organism>
<feature type="signal peptide" evidence="2">
    <location>
        <begin position="1"/>
        <end position="19"/>
    </location>
</feature>
<dbReference type="AlphaFoldDB" id="A0A2M9A3C8"/>
<protein>
    <submittedName>
        <fullName evidence="3">Uncharacterized protein</fullName>
    </submittedName>
</protein>
<gene>
    <name evidence="3" type="ORF">BGX16_0134</name>
</gene>
<feature type="compositionally biased region" description="Low complexity" evidence="1">
    <location>
        <begin position="175"/>
        <end position="184"/>
    </location>
</feature>
<dbReference type="OrthoDB" id="9779602at2"/>
<dbReference type="RefSeq" id="WP_157797793.1">
    <property type="nucleotide sequence ID" value="NZ_PGEX01000001.1"/>
</dbReference>
<evidence type="ECO:0000256" key="2">
    <source>
        <dbReference type="SAM" id="SignalP"/>
    </source>
</evidence>
<keyword evidence="2" id="KW-0732">Signal</keyword>
<sequence length="305" mass="33138">MLKKLAMFLVLGCAILSFAQVKPSFQAFDADYLSLSEASKGYHHFSIRVDYAPWAFVAEGEVKAPQGDPDMLFYSMDDDQLYIVVAYSEAPIGASDGLEYQAGIYDVMMYYSDGVDEFPTKIKNLKLSLLPPIASDAWAKGALEDAQGKRGNPGDVFRNPENANAIFKASAHPLSKAQAQASRKAAAERQKNAIKARRDSIAAAEQAAREEAAAEEAARKQKAEQAQKVQAQKARAAAAASNENLSPRQRKLQQMQAEQAAKRQKATTSTATAKPAASAERATSSDPCDQPGMSPLQKKRCRMNK</sequence>
<feature type="compositionally biased region" description="Basic and acidic residues" evidence="1">
    <location>
        <begin position="185"/>
        <end position="200"/>
    </location>
</feature>
<dbReference type="Proteomes" id="UP000231134">
    <property type="component" value="Unassembled WGS sequence"/>
</dbReference>
<evidence type="ECO:0000313" key="4">
    <source>
        <dbReference type="Proteomes" id="UP000231134"/>
    </source>
</evidence>
<feature type="compositionally biased region" description="Basic and acidic residues" evidence="1">
    <location>
        <begin position="212"/>
        <end position="225"/>
    </location>
</feature>
<keyword evidence="4" id="KW-1185">Reference proteome</keyword>
<feature type="compositionally biased region" description="Polar residues" evidence="1">
    <location>
        <begin position="241"/>
        <end position="257"/>
    </location>
</feature>
<feature type="region of interest" description="Disordered" evidence="1">
    <location>
        <begin position="212"/>
        <end position="305"/>
    </location>
</feature>
<comment type="caution">
    <text evidence="3">The sequence shown here is derived from an EMBL/GenBank/DDBJ whole genome shotgun (WGS) entry which is preliminary data.</text>
</comment>
<proteinExistence type="predicted"/>
<dbReference type="EMBL" id="PGEX01000001">
    <property type="protein sequence ID" value="PJJ40221.1"/>
    <property type="molecule type" value="Genomic_DNA"/>
</dbReference>
<evidence type="ECO:0000313" key="3">
    <source>
        <dbReference type="EMBL" id="PJJ40221.1"/>
    </source>
</evidence>
<accession>A0A2M9A3C8</accession>
<feature type="chain" id="PRO_5014792875" evidence="2">
    <location>
        <begin position="20"/>
        <end position="305"/>
    </location>
</feature>
<evidence type="ECO:0000256" key="1">
    <source>
        <dbReference type="SAM" id="MobiDB-lite"/>
    </source>
</evidence>
<reference evidence="3 4" key="1">
    <citation type="submission" date="2017-11" db="EMBL/GenBank/DDBJ databases">
        <title>Animal gut microbial communities from fecal samples from Wisconsin, USA.</title>
        <authorList>
            <person name="Neumann A."/>
        </authorList>
    </citation>
    <scope>NUCLEOTIDE SEQUENCE [LARGE SCALE GENOMIC DNA]</scope>
    <source>
        <strain evidence="3 4">UWS3</strain>
    </source>
</reference>
<name>A0A2M9A3C8_9BACT</name>
<feature type="compositionally biased region" description="Low complexity" evidence="1">
    <location>
        <begin position="226"/>
        <end position="240"/>
    </location>
</feature>
<feature type="region of interest" description="Disordered" evidence="1">
    <location>
        <begin position="172"/>
        <end position="200"/>
    </location>
</feature>